<evidence type="ECO:0000313" key="4">
    <source>
        <dbReference type="EMBL" id="RAO69660.1"/>
    </source>
</evidence>
<evidence type="ECO:0000259" key="3">
    <source>
        <dbReference type="PROSITE" id="PS50172"/>
    </source>
</evidence>
<dbReference type="SUPFAM" id="SSF52113">
    <property type="entry name" value="BRCT domain"/>
    <property type="match status" value="4"/>
</dbReference>
<feature type="region of interest" description="Disordered" evidence="2">
    <location>
        <begin position="798"/>
        <end position="826"/>
    </location>
</feature>
<evidence type="ECO:0000256" key="2">
    <source>
        <dbReference type="SAM" id="MobiDB-lite"/>
    </source>
</evidence>
<gene>
    <name evidence="4" type="ORF">BHQ10_005672</name>
</gene>
<dbReference type="AlphaFoldDB" id="A0A364L1J3"/>
<dbReference type="OrthoDB" id="251770at2759"/>
<dbReference type="SMART" id="SM00292">
    <property type="entry name" value="BRCT"/>
    <property type="match status" value="4"/>
</dbReference>
<reference evidence="4 5" key="1">
    <citation type="journal article" date="2017" name="Biotechnol. Biofuels">
        <title>Differential beta-glucosidase expression as a function of carbon source availability in Talaromyces amestolkiae: a genomic and proteomic approach.</title>
        <authorList>
            <person name="de Eugenio L.I."/>
            <person name="Mendez-Liter J.A."/>
            <person name="Nieto-Dominguez M."/>
            <person name="Alonso L."/>
            <person name="Gil-Munoz J."/>
            <person name="Barriuso J."/>
            <person name="Prieto A."/>
            <person name="Martinez M.J."/>
        </authorList>
    </citation>
    <scope>NUCLEOTIDE SEQUENCE [LARGE SCALE GENOMIC DNA]</scope>
    <source>
        <strain evidence="4 5">CIB</strain>
    </source>
</reference>
<organism evidence="4 5">
    <name type="scientific">Talaromyces amestolkiae</name>
    <dbReference type="NCBI Taxonomy" id="1196081"/>
    <lineage>
        <taxon>Eukaryota</taxon>
        <taxon>Fungi</taxon>
        <taxon>Dikarya</taxon>
        <taxon>Ascomycota</taxon>
        <taxon>Pezizomycotina</taxon>
        <taxon>Eurotiomycetes</taxon>
        <taxon>Eurotiomycetidae</taxon>
        <taxon>Eurotiales</taxon>
        <taxon>Trichocomaceae</taxon>
        <taxon>Talaromyces</taxon>
        <taxon>Talaromyces sect. Talaromyces</taxon>
    </lineage>
</organism>
<dbReference type="GO" id="GO:0033314">
    <property type="term" value="P:mitotic DNA replication checkpoint signaling"/>
    <property type="evidence" value="ECO:0007669"/>
    <property type="project" value="TreeGrafter"/>
</dbReference>
<sequence>MSNGRRDCEECYPDKEHPLAGVILCFTSILPEQRSKLAEIAGQMGAVHKYDLTSDVTHLLVGETNTEKYKFVARERTDVLVLVPEWIEAVRQSWMDGGDTDLHALEQKYRLPTFHGLSICVTGFEDPSYRNYLQETAIANGADFRKDLTKTVTHLIAQHASGAKYKFATQWSIKVVSAKWFSDSLERGMILDETRYDPLLPPQEQGVGAWNRGQMQVPVKRKTTTESSNTRSRKLRRVTSSKLGDQNEGIWGDIIGSGFSSSEKVNSVSLDKDASSNSETKNASVAPLNNELLAGLPSPDDAEEHTSSEQKGFLQNCYFYIHGFSSKQVDVLRHHLGMNGANIVQHLNDFSSSNIPKNGNGLYIISSYKTPRSEVPSTDDKGFSCELVTDMWLERCLDANAFVSPETHVTSTPFPHMPLQGFQGLKICSTGFAGIDLLHISKMVTVMGAKYEEYLTPNVSVLISNDSQTTNTEKIRHALEWAIPVVSADWLWISVQSGKRKVFEPYALLKSGLKREASHEQSKSAHNSSDITHKSSLSQSEADADSRTRQTSVAASEMGDLVGEAHRSAKQSVNDGQKDSLPSVPQPPKGDSDNKDNQRTRKTPPEDGDTSAHFHRPSENLESSMNRFLMKARELTRPRSILGGENGTRRRRPNLGRTNSSSSKNEFKRTDSRVSVSSIDTMNEDGYGSAVSADTDGNNPLTAKLSRISTGQSLSSLLSSSRFTKYIDSPIPENDGLLDDENGTPAMTQLNYEDPSAMAAREEIMRLARRGNVDEAHVIGILEQKEAIQPQAVTDEFPQLVNKQGGRMMARRTRRSAGKQQEDDFL</sequence>
<proteinExistence type="predicted"/>
<feature type="compositionally biased region" description="Polar residues" evidence="2">
    <location>
        <begin position="269"/>
        <end position="283"/>
    </location>
</feature>
<feature type="compositionally biased region" description="Polar residues" evidence="2">
    <location>
        <begin position="524"/>
        <end position="541"/>
    </location>
</feature>
<name>A0A364L1J3_TALAM</name>
<feature type="domain" description="BRCT" evidence="3">
    <location>
        <begin position="14"/>
        <end position="87"/>
    </location>
</feature>
<dbReference type="STRING" id="1196081.A0A364L1J3"/>
<feature type="region of interest" description="Disordered" evidence="2">
    <location>
        <begin position="517"/>
        <end position="681"/>
    </location>
</feature>
<dbReference type="InterPro" id="IPR001357">
    <property type="entry name" value="BRCT_dom"/>
</dbReference>
<dbReference type="Pfam" id="PF12738">
    <property type="entry name" value="PTCB-BRCT"/>
    <property type="match status" value="3"/>
</dbReference>
<dbReference type="Gene3D" id="3.40.50.10190">
    <property type="entry name" value="BRCT domain"/>
    <property type="match status" value="4"/>
</dbReference>
<comment type="caution">
    <text evidence="4">The sequence shown here is derived from an EMBL/GenBank/DDBJ whole genome shotgun (WGS) entry which is preliminary data.</text>
</comment>
<keyword evidence="5" id="KW-1185">Reference proteome</keyword>
<dbReference type="InterPro" id="IPR059215">
    <property type="entry name" value="BRCT2_TopBP1-like"/>
</dbReference>
<dbReference type="GeneID" id="63794888"/>
<feature type="domain" description="BRCT" evidence="3">
    <location>
        <begin position="309"/>
        <end position="410"/>
    </location>
</feature>
<dbReference type="InterPro" id="IPR036420">
    <property type="entry name" value="BRCT_dom_sf"/>
</dbReference>
<dbReference type="PANTHER" id="PTHR13561">
    <property type="entry name" value="DNA REPLICATION REGULATOR DPB11-RELATED"/>
    <property type="match status" value="1"/>
</dbReference>
<dbReference type="CDD" id="cd17731">
    <property type="entry name" value="BRCT_TopBP1_rpt2_like"/>
    <property type="match status" value="1"/>
</dbReference>
<dbReference type="Proteomes" id="UP000249363">
    <property type="component" value="Unassembled WGS sequence"/>
</dbReference>
<evidence type="ECO:0000313" key="5">
    <source>
        <dbReference type="Proteomes" id="UP000249363"/>
    </source>
</evidence>
<feature type="domain" description="BRCT" evidence="3">
    <location>
        <begin position="422"/>
        <end position="508"/>
    </location>
</feature>
<protein>
    <recommendedName>
        <fullName evidence="3">BRCT domain-containing protein</fullName>
    </recommendedName>
</protein>
<dbReference type="RefSeq" id="XP_040734176.1">
    <property type="nucleotide sequence ID" value="XM_040878173.1"/>
</dbReference>
<feature type="region of interest" description="Disordered" evidence="2">
    <location>
        <begin position="269"/>
        <end position="307"/>
    </location>
</feature>
<dbReference type="CDD" id="cd17723">
    <property type="entry name" value="BRCT_Rad4_rpt4"/>
    <property type="match status" value="1"/>
</dbReference>
<dbReference type="PANTHER" id="PTHR13561:SF20">
    <property type="entry name" value="DNA TOPOISOMERASE 2-BINDING PROTEIN 1"/>
    <property type="match status" value="1"/>
</dbReference>
<dbReference type="GO" id="GO:0007095">
    <property type="term" value="P:mitotic G2 DNA damage checkpoint signaling"/>
    <property type="evidence" value="ECO:0007669"/>
    <property type="project" value="TreeGrafter"/>
</dbReference>
<accession>A0A364L1J3</accession>
<keyword evidence="1" id="KW-0677">Repeat</keyword>
<dbReference type="GO" id="GO:0006270">
    <property type="term" value="P:DNA replication initiation"/>
    <property type="evidence" value="ECO:0007669"/>
    <property type="project" value="TreeGrafter"/>
</dbReference>
<feature type="compositionally biased region" description="Basic and acidic residues" evidence="2">
    <location>
        <begin position="590"/>
        <end position="619"/>
    </location>
</feature>
<evidence type="ECO:0000256" key="1">
    <source>
        <dbReference type="ARBA" id="ARBA00022737"/>
    </source>
</evidence>
<dbReference type="EMBL" id="MIKG01000010">
    <property type="protein sequence ID" value="RAO69660.1"/>
    <property type="molecule type" value="Genomic_DNA"/>
</dbReference>
<feature type="region of interest" description="Disordered" evidence="2">
    <location>
        <begin position="202"/>
        <end position="241"/>
    </location>
</feature>
<dbReference type="PROSITE" id="PS50172">
    <property type="entry name" value="BRCT"/>
    <property type="match status" value="4"/>
</dbReference>
<feature type="domain" description="BRCT" evidence="3">
    <location>
        <begin position="109"/>
        <end position="198"/>
    </location>
</feature>